<protein>
    <recommendedName>
        <fullName evidence="3">DUF4267 domain-containing protein</fullName>
    </recommendedName>
</protein>
<gene>
    <name evidence="1" type="ORF">C7S10_16555</name>
</gene>
<dbReference type="Proteomes" id="UP000244867">
    <property type="component" value="Unassembled WGS sequence"/>
</dbReference>
<dbReference type="EMBL" id="PYXZ01000007">
    <property type="protein sequence ID" value="PUA80150.1"/>
    <property type="molecule type" value="Genomic_DNA"/>
</dbReference>
<evidence type="ECO:0008006" key="3">
    <source>
        <dbReference type="Google" id="ProtNLM"/>
    </source>
</evidence>
<organism evidence="1 2">
    <name type="scientific">Nocardioides currus</name>
    <dbReference type="NCBI Taxonomy" id="2133958"/>
    <lineage>
        <taxon>Bacteria</taxon>
        <taxon>Bacillati</taxon>
        <taxon>Actinomycetota</taxon>
        <taxon>Actinomycetes</taxon>
        <taxon>Propionibacteriales</taxon>
        <taxon>Nocardioidaceae</taxon>
        <taxon>Nocardioides</taxon>
    </lineage>
</organism>
<proteinExistence type="predicted"/>
<dbReference type="RefSeq" id="WP_108345540.1">
    <property type="nucleotide sequence ID" value="NZ_PYXZ01000007.1"/>
</dbReference>
<comment type="caution">
    <text evidence="1">The sequence shown here is derived from an EMBL/GenBank/DDBJ whole genome shotgun (WGS) entry which is preliminary data.</text>
</comment>
<reference evidence="1 2" key="1">
    <citation type="submission" date="2018-03" db="EMBL/GenBank/DDBJ databases">
        <authorList>
            <person name="Keele B.F."/>
        </authorList>
    </citation>
    <scope>NUCLEOTIDE SEQUENCE [LARGE SCALE GENOMIC DNA]</scope>
    <source>
        <strain evidence="1 2">IB-3</strain>
    </source>
</reference>
<dbReference type="OrthoDB" id="3790757at2"/>
<name>A0A2R7YUR2_9ACTN</name>
<dbReference type="AlphaFoldDB" id="A0A2R7YUR2"/>
<accession>A0A2R7YUR2</accession>
<evidence type="ECO:0000313" key="2">
    <source>
        <dbReference type="Proteomes" id="UP000244867"/>
    </source>
</evidence>
<keyword evidence="2" id="KW-1185">Reference proteome</keyword>
<evidence type="ECO:0000313" key="1">
    <source>
        <dbReference type="EMBL" id="PUA80150.1"/>
    </source>
</evidence>
<sequence length="123" mass="12849">MDYPLTKALAVATLGYSAWVITHPDALRDQLDDPGAWSRPVARLAYTYAGRDVPISVLTLLGGRQGARTGALLRLAGDLTDAATLGATASSSSSRKKAVATALGYGVVNAVALVVDERRHSRA</sequence>